<evidence type="ECO:0000313" key="4">
    <source>
        <dbReference type="Proteomes" id="UP001217089"/>
    </source>
</evidence>
<evidence type="ECO:0000313" key="3">
    <source>
        <dbReference type="EMBL" id="KAJ8317462.1"/>
    </source>
</evidence>
<keyword evidence="1" id="KW-0175">Coiled coil</keyword>
<dbReference type="EMBL" id="JARBDR010000246">
    <property type="protein sequence ID" value="KAJ8317462.1"/>
    <property type="molecule type" value="Genomic_DNA"/>
</dbReference>
<organism evidence="3 4">
    <name type="scientific">Tegillarca granosa</name>
    <name type="common">Malaysian cockle</name>
    <name type="synonym">Anadara granosa</name>
    <dbReference type="NCBI Taxonomy" id="220873"/>
    <lineage>
        <taxon>Eukaryota</taxon>
        <taxon>Metazoa</taxon>
        <taxon>Spiralia</taxon>
        <taxon>Lophotrochozoa</taxon>
        <taxon>Mollusca</taxon>
        <taxon>Bivalvia</taxon>
        <taxon>Autobranchia</taxon>
        <taxon>Pteriomorphia</taxon>
        <taxon>Arcoida</taxon>
        <taxon>Arcoidea</taxon>
        <taxon>Arcidae</taxon>
        <taxon>Tegillarca</taxon>
    </lineage>
</organism>
<feature type="region of interest" description="Disordered" evidence="2">
    <location>
        <begin position="225"/>
        <end position="259"/>
    </location>
</feature>
<reference evidence="3 4" key="1">
    <citation type="submission" date="2022-12" db="EMBL/GenBank/DDBJ databases">
        <title>Chromosome-level genome of Tegillarca granosa.</title>
        <authorList>
            <person name="Kim J."/>
        </authorList>
    </citation>
    <scope>NUCLEOTIDE SEQUENCE [LARGE SCALE GENOMIC DNA]</scope>
    <source>
        <strain evidence="3">Teg-2019</strain>
        <tissue evidence="3">Adductor muscle</tissue>
    </source>
</reference>
<evidence type="ECO:0008006" key="5">
    <source>
        <dbReference type="Google" id="ProtNLM"/>
    </source>
</evidence>
<proteinExistence type="predicted"/>
<dbReference type="Proteomes" id="UP001217089">
    <property type="component" value="Unassembled WGS sequence"/>
</dbReference>
<keyword evidence="4" id="KW-1185">Reference proteome</keyword>
<sequence>MVTREFIKWRRKEGCIDLHHKRMLVRKRIDVIFICRKPLTQGRLVTNSGAAPTNQKVRLESGISVGGKLAPQITENLSPLNNRPVTSLDLSDSDLEISQQYQSPGTRVRKQNPAEVLLIDASRQTIDPDKSEVDIAVGFEKLPVTVVCHKSDIMESSLRHIENDGGRQIHTDRVTAVSFSEPISSSEPSKQDNKHHFIIKDKFNIARTVASRHMQWANSKTKTSLSVVMDKKPSTEGVSTPENSRISTSQKTSTPTMDGSFIPQEDIDASAIHAEASFLSSGDMSKIQQTQSKTSKHHIIQAKQDISHDPFSQSVLSNVSVSHDPGAKKKPKITQNDLDLLYARYIQSLFLHSRQKKMRDEQEKQAMAQLFGLHEEVDQLRQKKFEMEQSFAKIKHLNQVDEQIELQRQSLGPVITNLPKLKEEYENLAHALDTTRHQIQTKGVYLPEDEDQYQRQLENALLESEQLLGEISVMIRCATPGVTSMADALQTMEKTIDSECQELKRCKEMLAAFESLAIHETSLEINVMQA</sequence>
<name>A0ABQ9FLF6_TEGGR</name>
<evidence type="ECO:0000256" key="2">
    <source>
        <dbReference type="SAM" id="MobiDB-lite"/>
    </source>
</evidence>
<feature type="coiled-coil region" evidence="1">
    <location>
        <begin position="418"/>
        <end position="509"/>
    </location>
</feature>
<accession>A0ABQ9FLF6</accession>
<comment type="caution">
    <text evidence="3">The sequence shown here is derived from an EMBL/GenBank/DDBJ whole genome shotgun (WGS) entry which is preliminary data.</text>
</comment>
<gene>
    <name evidence="3" type="ORF">KUTeg_005366</name>
</gene>
<evidence type="ECO:0000256" key="1">
    <source>
        <dbReference type="SAM" id="Coils"/>
    </source>
</evidence>
<protein>
    <recommendedName>
        <fullName evidence="5">HAUS augmin-like complex subunit 8</fullName>
    </recommendedName>
</protein>
<feature type="compositionally biased region" description="Polar residues" evidence="2">
    <location>
        <begin position="236"/>
        <end position="257"/>
    </location>
</feature>